<gene>
    <name evidence="1" type="ORF">AVEN_246652_1</name>
</gene>
<name>A0A4Y2KIP5_ARAVE</name>
<dbReference type="EMBL" id="BGPR01114856">
    <property type="protein sequence ID" value="GBN02228.1"/>
    <property type="molecule type" value="Genomic_DNA"/>
</dbReference>
<proteinExistence type="predicted"/>
<evidence type="ECO:0000313" key="1">
    <source>
        <dbReference type="EMBL" id="GBN02228.1"/>
    </source>
</evidence>
<comment type="caution">
    <text evidence="1">The sequence shown here is derived from an EMBL/GenBank/DDBJ whole genome shotgun (WGS) entry which is preliminary data.</text>
</comment>
<sequence length="98" mass="10922">TIGIKGPQNTGAFEFFFQDREFPTLLKNHNDSWHPILNAFNPTGCCLGGGRSGRGFKWVQIRIVVGSKLIKIDSSSRSNCEFAGARKRGIPLLLLYRP</sequence>
<dbReference type="Proteomes" id="UP000499080">
    <property type="component" value="Unassembled WGS sequence"/>
</dbReference>
<protein>
    <submittedName>
        <fullName evidence="1">Uncharacterized protein</fullName>
    </submittedName>
</protein>
<feature type="non-terminal residue" evidence="1">
    <location>
        <position position="1"/>
    </location>
</feature>
<evidence type="ECO:0000313" key="2">
    <source>
        <dbReference type="Proteomes" id="UP000499080"/>
    </source>
</evidence>
<reference evidence="1 2" key="1">
    <citation type="journal article" date="2019" name="Sci. Rep.">
        <title>Orb-weaving spider Araneus ventricosus genome elucidates the spidroin gene catalogue.</title>
        <authorList>
            <person name="Kono N."/>
            <person name="Nakamura H."/>
            <person name="Ohtoshi R."/>
            <person name="Moran D.A.P."/>
            <person name="Shinohara A."/>
            <person name="Yoshida Y."/>
            <person name="Fujiwara M."/>
            <person name="Mori M."/>
            <person name="Tomita M."/>
            <person name="Arakawa K."/>
        </authorList>
    </citation>
    <scope>NUCLEOTIDE SEQUENCE [LARGE SCALE GENOMIC DNA]</scope>
</reference>
<keyword evidence="2" id="KW-1185">Reference proteome</keyword>
<dbReference type="AlphaFoldDB" id="A0A4Y2KIP5"/>
<accession>A0A4Y2KIP5</accession>
<organism evidence="1 2">
    <name type="scientific">Araneus ventricosus</name>
    <name type="common">Orbweaver spider</name>
    <name type="synonym">Epeira ventricosa</name>
    <dbReference type="NCBI Taxonomy" id="182803"/>
    <lineage>
        <taxon>Eukaryota</taxon>
        <taxon>Metazoa</taxon>
        <taxon>Ecdysozoa</taxon>
        <taxon>Arthropoda</taxon>
        <taxon>Chelicerata</taxon>
        <taxon>Arachnida</taxon>
        <taxon>Araneae</taxon>
        <taxon>Araneomorphae</taxon>
        <taxon>Entelegynae</taxon>
        <taxon>Araneoidea</taxon>
        <taxon>Araneidae</taxon>
        <taxon>Araneus</taxon>
    </lineage>
</organism>